<evidence type="ECO:0000256" key="1">
    <source>
        <dbReference type="SAM" id="MobiDB-lite"/>
    </source>
</evidence>
<sequence length="320" mass="33782">MRTVPSPSSVTSRQTTGGNNPPTLRIARAGRASVHNLGPGTYTVGGGPTCDFVILGCDPEPALRLHVSDEAKRMAATIEALRDGVAIGDSILHRGERVSIGSSETIHFADVECHIENLSAYPPVRQPLTFRRMAAACLLILAAPLLYIGFGPDREPARDIQTAQIKTVAPQPTASSITEELGEAMRLAGLKLGAKLANNGNEIRIGEGSKPLDIASKTQLDGILAAISRRSPVPVVDMTTLSSGLAGFVAAAGYAPVKFVVGNDGRRYREGETVSGDWRIKEIRPGEMVVARGKETDTISFDPAPDKKLRLARTAGDGGA</sequence>
<dbReference type="OrthoDB" id="8341368at2"/>
<dbReference type="EMBL" id="LWBS01000012">
    <property type="protein sequence ID" value="OAP97103.1"/>
    <property type="molecule type" value="Genomic_DNA"/>
</dbReference>
<organism evidence="4">
    <name type="scientific">Rhizobium leguminosarum</name>
    <dbReference type="NCBI Taxonomy" id="384"/>
    <lineage>
        <taxon>Bacteria</taxon>
        <taxon>Pseudomonadati</taxon>
        <taxon>Pseudomonadota</taxon>
        <taxon>Alphaproteobacteria</taxon>
        <taxon>Hyphomicrobiales</taxon>
        <taxon>Rhizobiaceae</taxon>
        <taxon>Rhizobium/Agrobacterium group</taxon>
        <taxon>Rhizobium</taxon>
    </lineage>
</organism>
<dbReference type="AlphaFoldDB" id="A0A179C149"/>
<dbReference type="Proteomes" id="UP000092691">
    <property type="component" value="Plasmid unnamed2"/>
</dbReference>
<geneLocation type="plasmid" evidence="2 5">
    <name>unnamed2</name>
</geneLocation>
<proteinExistence type="predicted"/>
<geneLocation type="plasmid" evidence="6">
    <name>unnamed3 sequence</name>
</geneLocation>
<dbReference type="Proteomes" id="UP000183050">
    <property type="component" value="Plasmid unnamed3"/>
</dbReference>
<reference evidence="4" key="1">
    <citation type="submission" date="2016-04" db="EMBL/GenBank/DDBJ databases">
        <title>Fast-growing isolate from the root nodules of Vavilovia formosa.</title>
        <authorList>
            <person name="Kimeklis A."/>
            <person name="Safronova V."/>
            <person name="Belimov A."/>
            <person name="Andronov E."/>
        </authorList>
    </citation>
    <scope>NUCLEOTIDE SEQUENCE [LARGE SCALE GENOMIC DNA]</scope>
    <source>
        <strain evidence="4">Vaf-46</strain>
    </source>
</reference>
<name>A0A179C149_RHILE</name>
<evidence type="ECO:0000313" key="2">
    <source>
        <dbReference type="EMBL" id="ANP90784.1"/>
    </source>
</evidence>
<accession>A0A179C149</accession>
<keyword evidence="2" id="KW-0614">Plasmid</keyword>
<evidence type="ECO:0000313" key="6">
    <source>
        <dbReference type="Proteomes" id="UP000183050"/>
    </source>
</evidence>
<evidence type="ECO:0000313" key="4">
    <source>
        <dbReference type="EMBL" id="OAP97103.1"/>
    </source>
</evidence>
<evidence type="ECO:0000313" key="5">
    <source>
        <dbReference type="Proteomes" id="UP000092691"/>
    </source>
</evidence>
<dbReference type="EMBL" id="CP016289">
    <property type="protein sequence ID" value="ANP90784.1"/>
    <property type="molecule type" value="Genomic_DNA"/>
</dbReference>
<reference evidence="2 5" key="2">
    <citation type="submission" date="2016-06" db="EMBL/GenBank/DDBJ databases">
        <title>Microsymbionts genomes from the relict species Vavilovia formosa.</title>
        <authorList>
            <person name="Chirak E."/>
            <person name="Kimeklis A."/>
            <person name="Andronov E."/>
        </authorList>
    </citation>
    <scope>NUCLEOTIDE SEQUENCE [LARGE SCALE GENOMIC DNA]</scope>
    <source>
        <strain evidence="2 5">Vaf10</strain>
        <plasmid evidence="5">Plasmid unnamed2</plasmid>
        <plasmid evidence="2">unnamed2</plasmid>
    </source>
</reference>
<reference evidence="3 6" key="3">
    <citation type="submission" date="2016-11" db="EMBL/GenBank/DDBJ databases">
        <title>Rhizobium leguminosarum bv. viciae strain Vaf12 isolated from Vavilovia formosa root nodules from Russia, Dagestan.</title>
        <authorList>
            <person name="Kimeklis A."/>
        </authorList>
    </citation>
    <scope>NUCLEOTIDE SEQUENCE [LARGE SCALE GENOMIC DNA]</scope>
    <source>
        <strain evidence="3 6">Vaf-108</strain>
        <plasmid evidence="6">Plasmid unnamed3 sequence</plasmid>
        <plasmid evidence="3">unnamed3</plasmid>
    </source>
</reference>
<feature type="region of interest" description="Disordered" evidence="1">
    <location>
        <begin position="1"/>
        <end position="23"/>
    </location>
</feature>
<protein>
    <submittedName>
        <fullName evidence="4">Uncharacterized protein</fullName>
    </submittedName>
</protein>
<dbReference type="RefSeq" id="WP_064245233.1">
    <property type="nucleotide sequence ID" value="NZ_CP018231.1"/>
</dbReference>
<evidence type="ECO:0000313" key="3">
    <source>
        <dbReference type="EMBL" id="API56857.1"/>
    </source>
</evidence>
<gene>
    <name evidence="4" type="ORF">A4U53_36950</name>
    <name evidence="2" type="ORF">BA011_31810</name>
    <name evidence="3" type="ORF">BMW22_35365</name>
</gene>
<geneLocation type="plasmid" evidence="3">
    <name>unnamed3</name>
</geneLocation>
<dbReference type="EMBL" id="CP018231">
    <property type="protein sequence ID" value="API56857.1"/>
    <property type="molecule type" value="Genomic_DNA"/>
</dbReference>
<feature type="compositionally biased region" description="Polar residues" evidence="1">
    <location>
        <begin position="1"/>
        <end position="22"/>
    </location>
</feature>